<protein>
    <submittedName>
        <fullName evidence="2">Uncharacterized protein</fullName>
    </submittedName>
</protein>
<feature type="compositionally biased region" description="Acidic residues" evidence="1">
    <location>
        <begin position="49"/>
        <end position="82"/>
    </location>
</feature>
<accession>A0A167TSM9</accession>
<dbReference type="Proteomes" id="UP000076881">
    <property type="component" value="Unassembled WGS sequence"/>
</dbReference>
<evidence type="ECO:0000256" key="1">
    <source>
        <dbReference type="SAM" id="MobiDB-lite"/>
    </source>
</evidence>
<feature type="compositionally biased region" description="Acidic residues" evidence="1">
    <location>
        <begin position="1"/>
        <end position="18"/>
    </location>
</feature>
<name>A0A167TSM9_CORDF</name>
<proteinExistence type="predicted"/>
<organism evidence="2 3">
    <name type="scientific">Akanthomyces lecanii RCEF 1005</name>
    <dbReference type="NCBI Taxonomy" id="1081108"/>
    <lineage>
        <taxon>Eukaryota</taxon>
        <taxon>Fungi</taxon>
        <taxon>Dikarya</taxon>
        <taxon>Ascomycota</taxon>
        <taxon>Pezizomycotina</taxon>
        <taxon>Sordariomycetes</taxon>
        <taxon>Hypocreomycetidae</taxon>
        <taxon>Hypocreales</taxon>
        <taxon>Cordycipitaceae</taxon>
        <taxon>Akanthomyces</taxon>
        <taxon>Cordyceps confragosa</taxon>
    </lineage>
</organism>
<sequence>MADEGGSQDEGDVLDDDESRSVDSDSTGSLADFIAPDWEMADGEGFLAVEDDDYEDEGSTDKDETDDDGDGDYDDDRDDGDDRDVYACSPDNYDAPSSYSSPVERIRDTIPRLQILLYRLRRLAREFEPETDQRALLHRHRSRYCSRRRGRRTNWVPPPLQRAGGSMVLAPHNNAESDASPLSPKWRRKRRRGRGCPVD</sequence>
<comment type="caution">
    <text evidence="2">The sequence shown here is derived from an EMBL/GenBank/DDBJ whole genome shotgun (WGS) entry which is preliminary data.</text>
</comment>
<dbReference type="EMBL" id="AZHF01000020">
    <property type="protein sequence ID" value="OAA60905.1"/>
    <property type="molecule type" value="Genomic_DNA"/>
</dbReference>
<feature type="compositionally biased region" description="Basic residues" evidence="1">
    <location>
        <begin position="185"/>
        <end position="199"/>
    </location>
</feature>
<gene>
    <name evidence="2" type="ORF">LEL_10784</name>
</gene>
<evidence type="ECO:0000313" key="3">
    <source>
        <dbReference type="Proteomes" id="UP000076881"/>
    </source>
</evidence>
<keyword evidence="3" id="KW-1185">Reference proteome</keyword>
<evidence type="ECO:0000313" key="2">
    <source>
        <dbReference type="EMBL" id="OAA60905.1"/>
    </source>
</evidence>
<reference evidence="2 3" key="1">
    <citation type="journal article" date="2016" name="Genome Biol. Evol.">
        <title>Divergent and convergent evolution of fungal pathogenicity.</title>
        <authorList>
            <person name="Shang Y."/>
            <person name="Xiao G."/>
            <person name="Zheng P."/>
            <person name="Cen K."/>
            <person name="Zhan S."/>
            <person name="Wang C."/>
        </authorList>
    </citation>
    <scope>NUCLEOTIDE SEQUENCE [LARGE SCALE GENOMIC DNA]</scope>
    <source>
        <strain evidence="2 3">RCEF 1005</strain>
    </source>
</reference>
<feature type="region of interest" description="Disordered" evidence="1">
    <location>
        <begin position="1"/>
        <end position="106"/>
    </location>
</feature>
<dbReference type="AlphaFoldDB" id="A0A167TSM9"/>
<feature type="region of interest" description="Disordered" evidence="1">
    <location>
        <begin position="152"/>
        <end position="199"/>
    </location>
</feature>